<dbReference type="Pfam" id="PF06544">
    <property type="entry name" value="Prp3_C"/>
    <property type="match status" value="1"/>
</dbReference>
<reference evidence="2" key="1">
    <citation type="submission" date="2022-01" db="EMBL/GenBank/DDBJ databases">
        <authorList>
            <person name="King R."/>
        </authorList>
    </citation>
    <scope>NUCLEOTIDE SEQUENCE</scope>
</reference>
<dbReference type="InterPro" id="IPR006575">
    <property type="entry name" value="RWD_dom"/>
</dbReference>
<reference evidence="2" key="2">
    <citation type="submission" date="2022-10" db="EMBL/GenBank/DDBJ databases">
        <authorList>
            <consortium name="ENA_rothamsted_submissions"/>
            <consortium name="culmorum"/>
            <person name="King R."/>
        </authorList>
    </citation>
    <scope>NUCLEOTIDE SEQUENCE</scope>
</reference>
<dbReference type="AlphaFoldDB" id="A0A9N9WLX3"/>
<dbReference type="PIRSF" id="PIRSF038021">
    <property type="entry name" value="UCP038021_RWDD2"/>
    <property type="match status" value="1"/>
</dbReference>
<dbReference type="Gene3D" id="3.10.110.10">
    <property type="entry name" value="Ubiquitin Conjugating Enzyme"/>
    <property type="match status" value="1"/>
</dbReference>
<dbReference type="EMBL" id="OU895877">
    <property type="protein sequence ID" value="CAG9797904.1"/>
    <property type="molecule type" value="Genomic_DNA"/>
</dbReference>
<dbReference type="InterPro" id="IPR017359">
    <property type="entry name" value="Phi-like"/>
</dbReference>
<sequence length="296" mass="34849">MATEMEAMQLVVTRECLRKQLEEYELLKSMYSNPGEFQTDNPYLINDIEAYLTGERASVDEKLDYRIKLQMDAIKVELSVILSKNYPIIEQPMLILRTDTLSKQQEKILRSAIENYIETEVDKSEPYMFQVISWLQDNLNELVQIPATGDPQDETYKADVSKPLMERAWLWSHHIYSKTKRQDIMKLTKDYELNGFMWSGKPGVICFEGISENVENVVKDVKTWGWQKLKIVKTETAIEDPEDFFRFKGFQEIVIDENERNERNEKEVGFMDSSAFFKYLESHKSGYMKKELFGFE</sequence>
<name>A0A9N9WLX3_9DIPT</name>
<dbReference type="PANTHER" id="PTHR15955">
    <property type="entry name" value="RWD DOMAIN CONTAINING PROTEIN 2"/>
    <property type="match status" value="1"/>
</dbReference>
<feature type="domain" description="RWD" evidence="1">
    <location>
        <begin position="22"/>
        <end position="142"/>
    </location>
</feature>
<dbReference type="InterPro" id="IPR010541">
    <property type="entry name" value="Prp3_C"/>
</dbReference>
<dbReference type="OrthoDB" id="432412at2759"/>
<accession>A0A9N9WLX3</accession>
<dbReference type="InterPro" id="IPR059181">
    <property type="entry name" value="RWDD2A-B_C"/>
</dbReference>
<keyword evidence="3" id="KW-1185">Reference proteome</keyword>
<evidence type="ECO:0000313" key="3">
    <source>
        <dbReference type="Proteomes" id="UP001153620"/>
    </source>
</evidence>
<organism evidence="2 3">
    <name type="scientific">Chironomus riparius</name>
    <dbReference type="NCBI Taxonomy" id="315576"/>
    <lineage>
        <taxon>Eukaryota</taxon>
        <taxon>Metazoa</taxon>
        <taxon>Ecdysozoa</taxon>
        <taxon>Arthropoda</taxon>
        <taxon>Hexapoda</taxon>
        <taxon>Insecta</taxon>
        <taxon>Pterygota</taxon>
        <taxon>Neoptera</taxon>
        <taxon>Endopterygota</taxon>
        <taxon>Diptera</taxon>
        <taxon>Nematocera</taxon>
        <taxon>Chironomoidea</taxon>
        <taxon>Chironomidae</taxon>
        <taxon>Chironominae</taxon>
        <taxon>Chironomus</taxon>
    </lineage>
</organism>
<evidence type="ECO:0000313" key="2">
    <source>
        <dbReference type="EMBL" id="CAG9797904.1"/>
    </source>
</evidence>
<dbReference type="Pfam" id="PF05773">
    <property type="entry name" value="RWD"/>
    <property type="match status" value="1"/>
</dbReference>
<evidence type="ECO:0000259" key="1">
    <source>
        <dbReference type="PROSITE" id="PS50908"/>
    </source>
</evidence>
<dbReference type="PANTHER" id="PTHR15955:SF8">
    <property type="entry name" value="RWD DOMAIN-CONTAINING PROTEIN 2B-RELATED"/>
    <property type="match status" value="1"/>
</dbReference>
<proteinExistence type="predicted"/>
<dbReference type="Proteomes" id="UP001153620">
    <property type="component" value="Chromosome 1"/>
</dbReference>
<protein>
    <recommendedName>
        <fullName evidence="1">RWD domain-containing protein</fullName>
    </recommendedName>
</protein>
<dbReference type="CDD" id="cd24163">
    <property type="entry name" value="RWDD2_C"/>
    <property type="match status" value="1"/>
</dbReference>
<dbReference type="CDD" id="cd23829">
    <property type="entry name" value="RWD_RWDD2"/>
    <property type="match status" value="1"/>
</dbReference>
<dbReference type="SMART" id="SM00591">
    <property type="entry name" value="RWD"/>
    <property type="match status" value="1"/>
</dbReference>
<dbReference type="PROSITE" id="PS50908">
    <property type="entry name" value="RWD"/>
    <property type="match status" value="1"/>
</dbReference>
<dbReference type="InterPro" id="IPR016135">
    <property type="entry name" value="UBQ-conjugating_enzyme/RWD"/>
</dbReference>
<gene>
    <name evidence="2" type="ORF">CHIRRI_LOCUS890</name>
</gene>
<dbReference type="SUPFAM" id="SSF54495">
    <property type="entry name" value="UBC-like"/>
    <property type="match status" value="1"/>
</dbReference>